<evidence type="ECO:0000256" key="3">
    <source>
        <dbReference type="ARBA" id="ARBA00022448"/>
    </source>
</evidence>
<reference evidence="13 14" key="1">
    <citation type="submission" date="2016-12" db="EMBL/GenBank/DDBJ databases">
        <authorList>
            <person name="Song W.-J."/>
            <person name="Kurnit D.M."/>
        </authorList>
    </citation>
    <scope>NUCLEOTIDE SEQUENCE [LARGE SCALE GENOMIC DNA]</scope>
    <source>
        <strain evidence="13 14">DSM 19599</strain>
    </source>
</reference>
<organism evidence="13 14">
    <name type="scientific">Pseudoxanthobacter soli DSM 19599</name>
    <dbReference type="NCBI Taxonomy" id="1123029"/>
    <lineage>
        <taxon>Bacteria</taxon>
        <taxon>Pseudomonadati</taxon>
        <taxon>Pseudomonadota</taxon>
        <taxon>Alphaproteobacteria</taxon>
        <taxon>Hyphomicrobiales</taxon>
        <taxon>Segnochrobactraceae</taxon>
        <taxon>Pseudoxanthobacter</taxon>
    </lineage>
</organism>
<feature type="compositionally biased region" description="Basic residues" evidence="9">
    <location>
        <begin position="76"/>
        <end position="89"/>
    </location>
</feature>
<evidence type="ECO:0000256" key="1">
    <source>
        <dbReference type="ARBA" id="ARBA00004141"/>
    </source>
</evidence>
<dbReference type="InterPro" id="IPR027469">
    <property type="entry name" value="Cation_efflux_TMD_sf"/>
</dbReference>
<dbReference type="InterPro" id="IPR058533">
    <property type="entry name" value="Cation_efflux_TM"/>
</dbReference>
<dbReference type="STRING" id="1123029.SAMN02745172_00095"/>
<dbReference type="AlphaFoldDB" id="A0A1M7Z4X7"/>
<feature type="domain" description="Cation efflux protein cytoplasmic" evidence="12">
    <location>
        <begin position="304"/>
        <end position="367"/>
    </location>
</feature>
<keyword evidence="4 10" id="KW-0812">Transmembrane</keyword>
<dbReference type="GO" id="GO:0005886">
    <property type="term" value="C:plasma membrane"/>
    <property type="evidence" value="ECO:0007669"/>
    <property type="project" value="TreeGrafter"/>
</dbReference>
<accession>A0A1M7Z4X7</accession>
<protein>
    <submittedName>
        <fullName evidence="13">Cobalt-zinc-cadmium efflux system protein</fullName>
    </submittedName>
</protein>
<keyword evidence="14" id="KW-1185">Reference proteome</keyword>
<evidence type="ECO:0000256" key="2">
    <source>
        <dbReference type="ARBA" id="ARBA00008873"/>
    </source>
</evidence>
<evidence type="ECO:0000259" key="12">
    <source>
        <dbReference type="Pfam" id="PF16916"/>
    </source>
</evidence>
<feature type="domain" description="Cation efflux protein transmembrane" evidence="11">
    <location>
        <begin position="101"/>
        <end position="289"/>
    </location>
</feature>
<feature type="transmembrane region" description="Helical" evidence="10">
    <location>
        <begin position="125"/>
        <end position="146"/>
    </location>
</feature>
<dbReference type="Pfam" id="PF01545">
    <property type="entry name" value="Cation_efflux"/>
    <property type="match status" value="1"/>
</dbReference>
<keyword evidence="8 10" id="KW-0472">Membrane</keyword>
<dbReference type="Proteomes" id="UP000186406">
    <property type="component" value="Unassembled WGS sequence"/>
</dbReference>
<dbReference type="NCBIfam" id="TIGR01297">
    <property type="entry name" value="CDF"/>
    <property type="match status" value="1"/>
</dbReference>
<sequence>MAEREKSSQTMPRPDGPSGAHHHGPEAHDHGDHEHDDHDHSGHDHGGEGHDHAPHADHGHAGHGHGAKRAGGGHSHAGHSHGGHSHAGHSHASSSETRTAIAAIITLSFMVLEFVGGLWSGSLALMADAAHMATDAVSLGLAWWAFRQLRQPVTDRMSFGHHRMPVLVAFANAVALILLTLWIAVEAIERLMEPVHISAGPMAAIAVAGLGANIAAFLVLSMGERNLNIRGALLHVASDMLGSVAAIAAAGVIYFTGWVPIDPILSLLVGFLLLRATISLMRDSAHILLEGAPEGREGALIAADLVANVPPVVDVHHVHSWLLSEERLHATLHVVVAEGTPSTPVVTQVKERLRTEFGISHATVEVELPGACADETGDEAGPCAKPAAAAHA</sequence>
<keyword evidence="3" id="KW-0813">Transport</keyword>
<dbReference type="SUPFAM" id="SSF161111">
    <property type="entry name" value="Cation efflux protein transmembrane domain-like"/>
    <property type="match status" value="1"/>
</dbReference>
<comment type="similarity">
    <text evidence="2">Belongs to the cation diffusion facilitator (CDF) transporter (TC 2.A.4) family. SLC30A subfamily.</text>
</comment>
<evidence type="ECO:0000256" key="7">
    <source>
        <dbReference type="ARBA" id="ARBA00023065"/>
    </source>
</evidence>
<keyword evidence="5" id="KW-0864">Zinc transport</keyword>
<feature type="compositionally biased region" description="Basic and acidic residues" evidence="9">
    <location>
        <begin position="23"/>
        <end position="60"/>
    </location>
</feature>
<dbReference type="InterPro" id="IPR027470">
    <property type="entry name" value="Cation_efflux_CTD"/>
</dbReference>
<evidence type="ECO:0000256" key="5">
    <source>
        <dbReference type="ARBA" id="ARBA00022906"/>
    </source>
</evidence>
<dbReference type="InterPro" id="IPR036837">
    <property type="entry name" value="Cation_efflux_CTD_sf"/>
</dbReference>
<feature type="transmembrane region" description="Helical" evidence="10">
    <location>
        <begin position="232"/>
        <end position="255"/>
    </location>
</feature>
<keyword evidence="6 10" id="KW-1133">Transmembrane helix</keyword>
<dbReference type="EMBL" id="FRXO01000001">
    <property type="protein sequence ID" value="SHO59872.1"/>
    <property type="molecule type" value="Genomic_DNA"/>
</dbReference>
<feature type="transmembrane region" description="Helical" evidence="10">
    <location>
        <begin position="166"/>
        <end position="185"/>
    </location>
</feature>
<dbReference type="RefSeq" id="WP_244530715.1">
    <property type="nucleotide sequence ID" value="NZ_FRXO01000001.1"/>
</dbReference>
<dbReference type="Pfam" id="PF16916">
    <property type="entry name" value="ZT_dimer"/>
    <property type="match status" value="1"/>
</dbReference>
<feature type="transmembrane region" description="Helical" evidence="10">
    <location>
        <begin position="261"/>
        <end position="278"/>
    </location>
</feature>
<feature type="region of interest" description="Disordered" evidence="9">
    <location>
        <begin position="1"/>
        <end position="94"/>
    </location>
</feature>
<feature type="transmembrane region" description="Helical" evidence="10">
    <location>
        <begin position="197"/>
        <end position="220"/>
    </location>
</feature>
<name>A0A1M7Z4X7_9HYPH</name>
<dbReference type="SUPFAM" id="SSF160240">
    <property type="entry name" value="Cation efflux protein cytoplasmic domain-like"/>
    <property type="match status" value="1"/>
</dbReference>
<proteinExistence type="inferred from homology"/>
<gene>
    <name evidence="13" type="ORF">SAMN02745172_00095</name>
</gene>
<evidence type="ECO:0000256" key="6">
    <source>
        <dbReference type="ARBA" id="ARBA00022989"/>
    </source>
</evidence>
<evidence type="ECO:0000259" key="11">
    <source>
        <dbReference type="Pfam" id="PF01545"/>
    </source>
</evidence>
<dbReference type="InterPro" id="IPR050681">
    <property type="entry name" value="CDF/SLC30A"/>
</dbReference>
<feature type="transmembrane region" description="Helical" evidence="10">
    <location>
        <begin position="100"/>
        <end position="119"/>
    </location>
</feature>
<dbReference type="GO" id="GO:0005385">
    <property type="term" value="F:zinc ion transmembrane transporter activity"/>
    <property type="evidence" value="ECO:0007669"/>
    <property type="project" value="TreeGrafter"/>
</dbReference>
<dbReference type="PANTHER" id="PTHR11562">
    <property type="entry name" value="CATION EFFLUX PROTEIN/ ZINC TRANSPORTER"/>
    <property type="match status" value="1"/>
</dbReference>
<dbReference type="PANTHER" id="PTHR11562:SF17">
    <property type="entry name" value="RE54080P-RELATED"/>
    <property type="match status" value="1"/>
</dbReference>
<evidence type="ECO:0000256" key="9">
    <source>
        <dbReference type="SAM" id="MobiDB-lite"/>
    </source>
</evidence>
<dbReference type="Gene3D" id="1.20.1510.10">
    <property type="entry name" value="Cation efflux protein transmembrane domain"/>
    <property type="match status" value="1"/>
</dbReference>
<keyword evidence="7" id="KW-0406">Ion transport</keyword>
<evidence type="ECO:0000256" key="8">
    <source>
        <dbReference type="ARBA" id="ARBA00023136"/>
    </source>
</evidence>
<evidence type="ECO:0000256" key="10">
    <source>
        <dbReference type="SAM" id="Phobius"/>
    </source>
</evidence>
<evidence type="ECO:0000313" key="14">
    <source>
        <dbReference type="Proteomes" id="UP000186406"/>
    </source>
</evidence>
<evidence type="ECO:0000313" key="13">
    <source>
        <dbReference type="EMBL" id="SHO59872.1"/>
    </source>
</evidence>
<evidence type="ECO:0000256" key="4">
    <source>
        <dbReference type="ARBA" id="ARBA00022692"/>
    </source>
</evidence>
<dbReference type="InterPro" id="IPR002524">
    <property type="entry name" value="Cation_efflux"/>
</dbReference>
<comment type="subcellular location">
    <subcellularLocation>
        <location evidence="1">Membrane</location>
        <topology evidence="1">Multi-pass membrane protein</topology>
    </subcellularLocation>
</comment>
<keyword evidence="5" id="KW-0862">Zinc</keyword>